<dbReference type="EMBL" id="JBDPZC010000011">
    <property type="protein sequence ID" value="MEO3715057.1"/>
    <property type="molecule type" value="Genomic_DNA"/>
</dbReference>
<organism evidence="2 3">
    <name type="scientific">Roseateles flavus</name>
    <dbReference type="NCBI Taxonomy" id="3149041"/>
    <lineage>
        <taxon>Bacteria</taxon>
        <taxon>Pseudomonadati</taxon>
        <taxon>Pseudomonadota</taxon>
        <taxon>Betaproteobacteria</taxon>
        <taxon>Burkholderiales</taxon>
        <taxon>Sphaerotilaceae</taxon>
        <taxon>Roseateles</taxon>
    </lineage>
</organism>
<feature type="chain" id="PRO_5045531633" evidence="1">
    <location>
        <begin position="27"/>
        <end position="303"/>
    </location>
</feature>
<gene>
    <name evidence="2" type="ORF">ABDJ40_20005</name>
</gene>
<protein>
    <submittedName>
        <fullName evidence="2">DUF2145 domain-containing protein</fullName>
    </submittedName>
</protein>
<comment type="caution">
    <text evidence="2">The sequence shown here is derived from an EMBL/GenBank/DDBJ whole genome shotgun (WGS) entry which is preliminary data.</text>
</comment>
<proteinExistence type="predicted"/>
<name>A0ABV0GJ04_9BURK</name>
<dbReference type="Pfam" id="PF09916">
    <property type="entry name" value="DUF2145"/>
    <property type="match status" value="1"/>
</dbReference>
<evidence type="ECO:0000256" key="1">
    <source>
        <dbReference type="SAM" id="SignalP"/>
    </source>
</evidence>
<feature type="signal peptide" evidence="1">
    <location>
        <begin position="1"/>
        <end position="26"/>
    </location>
</feature>
<evidence type="ECO:0000313" key="2">
    <source>
        <dbReference type="EMBL" id="MEO3715057.1"/>
    </source>
</evidence>
<reference evidence="2 3" key="1">
    <citation type="submission" date="2024-05" db="EMBL/GenBank/DDBJ databases">
        <title>Roseateles sp. 2.12 16S ribosomal RNA gene Genome sequencing and assembly.</title>
        <authorList>
            <person name="Woo H."/>
        </authorList>
    </citation>
    <scope>NUCLEOTIDE SEQUENCE [LARGE SCALE GENOMIC DNA]</scope>
    <source>
        <strain evidence="2 3">2.12</strain>
    </source>
</reference>
<keyword evidence="1" id="KW-0732">Signal</keyword>
<dbReference type="InterPro" id="IPR014547">
    <property type="entry name" value="UCP028477"/>
</dbReference>
<accession>A0ABV0GJ04</accession>
<evidence type="ECO:0000313" key="3">
    <source>
        <dbReference type="Proteomes" id="UP001462640"/>
    </source>
</evidence>
<keyword evidence="3" id="KW-1185">Reference proteome</keyword>
<dbReference type="Proteomes" id="UP001462640">
    <property type="component" value="Unassembled WGS sequence"/>
</dbReference>
<sequence>MNPAWRRGLPALALLLGLLAPLASRAATELLCAREREATAAEQARALRFSAALRELMEAGGQDLALIARDGLDLRRWGQRYSHAGLALRDNPAGPWAVRQLYFDCDSGRPRLFDQGLAAFVRGSQRPQQGFMALLLLPPEASAALHALALDNARALDLLHPAYSANAYVYGLRYQNCNQWLAELLAAAWGGAGDRAQAQAQAWLREQGYAGTVLQLPGRPWLWLAALSPWLHLAEHPDEDLAAARQRISLPQGLMDWLLQRFPAARRVDLCESAEGLIQREGGFAPQAACELQPGDRLLAAPG</sequence>
<dbReference type="RefSeq" id="WP_347612301.1">
    <property type="nucleotide sequence ID" value="NZ_JBDPZC010000011.1"/>
</dbReference>